<dbReference type="InterPro" id="IPR000847">
    <property type="entry name" value="LysR_HTH_N"/>
</dbReference>
<dbReference type="InterPro" id="IPR005116">
    <property type="entry name" value="Transp-assoc_OB_typ1"/>
</dbReference>
<evidence type="ECO:0000256" key="1">
    <source>
        <dbReference type="ARBA" id="ARBA00004202"/>
    </source>
</evidence>
<organism evidence="4 5">
    <name type="scientific">Methanobrevibacter gottschalkii</name>
    <dbReference type="NCBI Taxonomy" id="190974"/>
    <lineage>
        <taxon>Archaea</taxon>
        <taxon>Methanobacteriati</taxon>
        <taxon>Methanobacteriota</taxon>
        <taxon>Methanomada group</taxon>
        <taxon>Methanobacteria</taxon>
        <taxon>Methanobacteriales</taxon>
        <taxon>Methanobacteriaceae</taxon>
        <taxon>Methanobrevibacter</taxon>
    </lineage>
</organism>
<dbReference type="GO" id="GO:0003700">
    <property type="term" value="F:DNA-binding transcription factor activity"/>
    <property type="evidence" value="ECO:0007669"/>
    <property type="project" value="InterPro"/>
</dbReference>
<dbReference type="EMBL" id="FOAK01000001">
    <property type="protein sequence ID" value="SEK21750.1"/>
    <property type="molecule type" value="Genomic_DNA"/>
</dbReference>
<dbReference type="Proteomes" id="UP000199506">
    <property type="component" value="Unassembled WGS sequence"/>
</dbReference>
<name>A0A1H7FCI6_9EURY</name>
<feature type="domain" description="Mop" evidence="3">
    <location>
        <begin position="224"/>
        <end position="289"/>
    </location>
</feature>
<dbReference type="PROSITE" id="PS51866">
    <property type="entry name" value="MOP"/>
    <property type="match status" value="1"/>
</dbReference>
<dbReference type="InterPro" id="IPR036390">
    <property type="entry name" value="WH_DNA-bd_sf"/>
</dbReference>
<dbReference type="Gene3D" id="2.40.50.100">
    <property type="match status" value="1"/>
</dbReference>
<dbReference type="Gene3D" id="1.10.10.10">
    <property type="entry name" value="Winged helix-like DNA-binding domain superfamily/Winged helix DNA-binding domain"/>
    <property type="match status" value="1"/>
</dbReference>
<accession>A0A1H7FCI6</accession>
<dbReference type="PANTHER" id="PTHR30432">
    <property type="entry name" value="TRANSCRIPTIONAL REGULATOR MODE"/>
    <property type="match status" value="1"/>
</dbReference>
<proteinExistence type="predicted"/>
<dbReference type="PANTHER" id="PTHR30432:SF1">
    <property type="entry name" value="DNA-BINDING TRANSCRIPTIONAL DUAL REGULATOR MODE"/>
    <property type="match status" value="1"/>
</dbReference>
<dbReference type="STRING" id="190974.SAMN05216439_0605"/>
<gene>
    <name evidence="4" type="ORF">SAMN05216439_0605</name>
</gene>
<evidence type="ECO:0000313" key="5">
    <source>
        <dbReference type="Proteomes" id="UP000199506"/>
    </source>
</evidence>
<dbReference type="SUPFAM" id="SSF50331">
    <property type="entry name" value="MOP-like"/>
    <property type="match status" value="1"/>
</dbReference>
<evidence type="ECO:0000313" key="4">
    <source>
        <dbReference type="EMBL" id="SEK21750.1"/>
    </source>
</evidence>
<sequence>MNLDRHVSYVICIVLVRSSGDSTNSDIVYNHVILKKYGHVAYNQKLFNYGKYKYNIWEIIMADVNAGVEYKINVDGNLFLLDNKKYQLLQSILDTGSLTNASKEIKVSYRTALSYIEKMESALNVKIVNTTKGGKGGGGGTSLTDEGYSILKECKKINAIMELHKDVNEIEADIVDINVEKGVMTIKMNQFEINAPLNRNYDIGDKILALISYDNIFLMLEPQSSSIRNVLKGQIIEMSLQNEIIRVKVDVGGVVLCSDITVSAEKELNLNIGTEVYVGFKAMSVATLKL</sequence>
<keyword evidence="2" id="KW-0500">Molybdenum</keyword>
<reference evidence="4 5" key="1">
    <citation type="submission" date="2016-10" db="EMBL/GenBank/DDBJ databases">
        <authorList>
            <person name="de Groot N.N."/>
        </authorList>
    </citation>
    <scope>NUCLEOTIDE SEQUENCE [LARGE SCALE GENOMIC DNA]</scope>
    <source>
        <strain evidence="4 5">DSM 11978</strain>
    </source>
</reference>
<dbReference type="InterPro" id="IPR008995">
    <property type="entry name" value="Mo/tungstate-bd_C_term_dom"/>
</dbReference>
<evidence type="ECO:0000259" key="3">
    <source>
        <dbReference type="PROSITE" id="PS51866"/>
    </source>
</evidence>
<protein>
    <submittedName>
        <fullName evidence="4">Molybdate transport system regulatory protein</fullName>
    </submittedName>
</protein>
<dbReference type="AlphaFoldDB" id="A0A1H7FCI6"/>
<dbReference type="InterPro" id="IPR036388">
    <property type="entry name" value="WH-like_DNA-bd_sf"/>
</dbReference>
<dbReference type="SUPFAM" id="SSF46785">
    <property type="entry name" value="Winged helix' DNA-binding domain"/>
    <property type="match status" value="1"/>
</dbReference>
<dbReference type="InterPro" id="IPR004606">
    <property type="entry name" value="Mop_domain"/>
</dbReference>
<dbReference type="Pfam" id="PF03459">
    <property type="entry name" value="TOBE"/>
    <property type="match status" value="1"/>
</dbReference>
<dbReference type="GO" id="GO:0015689">
    <property type="term" value="P:molybdate ion transport"/>
    <property type="evidence" value="ECO:0007669"/>
    <property type="project" value="InterPro"/>
</dbReference>
<comment type="subcellular location">
    <subcellularLocation>
        <location evidence="1">Cell membrane</location>
        <topology evidence="1">Peripheral membrane protein</topology>
    </subcellularLocation>
</comment>
<dbReference type="InterPro" id="IPR051815">
    <property type="entry name" value="Molybdate_resp_trans_reg"/>
</dbReference>
<dbReference type="GO" id="GO:0005886">
    <property type="term" value="C:plasma membrane"/>
    <property type="evidence" value="ECO:0007669"/>
    <property type="project" value="UniProtKB-SubCell"/>
</dbReference>
<evidence type="ECO:0000256" key="2">
    <source>
        <dbReference type="ARBA" id="ARBA00022505"/>
    </source>
</evidence>
<dbReference type="Pfam" id="PF00126">
    <property type="entry name" value="HTH_1"/>
    <property type="match status" value="1"/>
</dbReference>